<dbReference type="GO" id="GO:0003676">
    <property type="term" value="F:nucleic acid binding"/>
    <property type="evidence" value="ECO:0007669"/>
    <property type="project" value="InterPro"/>
</dbReference>
<dbReference type="KEGG" id="mehf:MmiHf6_15870"/>
<dbReference type="SUPFAM" id="SSF53335">
    <property type="entry name" value="S-adenosyl-L-methionine-dependent methyltransferases"/>
    <property type="match status" value="1"/>
</dbReference>
<dbReference type="EC" id="2.1.1.174" evidence="1"/>
<name>A0AA96VCC2_9EURY</name>
<keyword evidence="1" id="KW-0489">Methyltransferase</keyword>
<dbReference type="EMBL" id="CP131059">
    <property type="protein sequence ID" value="WNY24257.1"/>
    <property type="molecule type" value="Genomic_DNA"/>
</dbReference>
<dbReference type="Proteomes" id="UP001302978">
    <property type="component" value="Chromosome"/>
</dbReference>
<dbReference type="PANTHER" id="PTHR23290:SF0">
    <property type="entry name" value="RRNA N6-ADENOSINE-METHYLTRANSFERASE METTL5"/>
    <property type="match status" value="1"/>
</dbReference>
<dbReference type="InterPro" id="IPR002052">
    <property type="entry name" value="DNA_methylase_N6_adenine_CS"/>
</dbReference>
<dbReference type="Gene3D" id="3.40.50.150">
    <property type="entry name" value="Vaccinia Virus protein VP39"/>
    <property type="match status" value="1"/>
</dbReference>
<dbReference type="GO" id="GO:0052916">
    <property type="term" value="F:23S rRNA (guanine(1835)-N(2))-methyltransferase activity"/>
    <property type="evidence" value="ECO:0007669"/>
    <property type="project" value="UniProtKB-EC"/>
</dbReference>
<organism evidence="1 2">
    <name type="scientific">Methanimicrococcus hongohii</name>
    <dbReference type="NCBI Taxonomy" id="3028295"/>
    <lineage>
        <taxon>Archaea</taxon>
        <taxon>Methanobacteriati</taxon>
        <taxon>Methanobacteriota</taxon>
        <taxon>Stenosarchaea group</taxon>
        <taxon>Methanomicrobia</taxon>
        <taxon>Methanosarcinales</taxon>
        <taxon>Methanosarcinaceae</taxon>
        <taxon>Methanimicrococcus</taxon>
    </lineage>
</organism>
<dbReference type="PROSITE" id="PS00092">
    <property type="entry name" value="N6_MTASE"/>
    <property type="match status" value="1"/>
</dbReference>
<dbReference type="AlphaFoldDB" id="A0AA96VCC2"/>
<sequence length="229" mass="25138">MISIWATGYSEGDLTVMKLRTLEIALEKVEGFAAPNVNLEQYKTPAVVAAPFLHMAFMNGDIEGKTVYDLGCGTGILSIGAAILGADSVIGFDIDETAVSSAKENAAHMADIFEYDDSAIQFIVSDVLKIPEMIESKELERADTILMNPPFGAQEKGNDRPFLDAAIAAGSVIYSIHNKGSRAFIEKYIKPAVVTNCFITEFPIRKTFDFHKKEIQTIDVEIYRIESKS</sequence>
<keyword evidence="2" id="KW-1185">Reference proteome</keyword>
<evidence type="ECO:0000313" key="1">
    <source>
        <dbReference type="EMBL" id="WNY24257.1"/>
    </source>
</evidence>
<gene>
    <name evidence="1" type="primary">rlmG</name>
    <name evidence="1" type="ORF">MmiHf6_15870</name>
</gene>
<dbReference type="Pfam" id="PF06325">
    <property type="entry name" value="PrmA"/>
    <property type="match status" value="1"/>
</dbReference>
<dbReference type="PANTHER" id="PTHR23290">
    <property type="entry name" value="RRNA N6-ADENOSINE-METHYLTRANSFERASE METTL5"/>
    <property type="match status" value="1"/>
</dbReference>
<proteinExistence type="predicted"/>
<accession>A0AA96VCC2</accession>
<evidence type="ECO:0000313" key="2">
    <source>
        <dbReference type="Proteomes" id="UP001302978"/>
    </source>
</evidence>
<dbReference type="InterPro" id="IPR029063">
    <property type="entry name" value="SAM-dependent_MTases_sf"/>
</dbReference>
<dbReference type="CDD" id="cd02440">
    <property type="entry name" value="AdoMet_MTases"/>
    <property type="match status" value="1"/>
</dbReference>
<dbReference type="InterPro" id="IPR051720">
    <property type="entry name" value="rRNA_MeTrfase/Polyamine_Synth"/>
</dbReference>
<protein>
    <submittedName>
        <fullName evidence="1">Ribosomal RNA large subunit methyltransferase G</fullName>
        <ecNumber evidence="1">2.1.1.174</ecNumber>
    </submittedName>
</protein>
<keyword evidence="1" id="KW-0808">Transferase</keyword>
<reference evidence="1 2" key="1">
    <citation type="submission" date="2023-07" db="EMBL/GenBank/DDBJ databases">
        <title>Closed genoem sequence of Methanomicrococcus sp. Hf6.</title>
        <authorList>
            <person name="Poehlein A."/>
            <person name="Protasov E."/>
            <person name="Platt K."/>
            <person name="Reeh H."/>
            <person name="Daniel R."/>
            <person name="Brune A."/>
        </authorList>
    </citation>
    <scope>NUCLEOTIDE SEQUENCE [LARGE SCALE GENOMIC DNA]</scope>
    <source>
        <strain evidence="1 2">Hf6</strain>
    </source>
</reference>